<dbReference type="AlphaFoldDB" id="A0AA48GR54"/>
<dbReference type="RefSeq" id="WP_316415619.1">
    <property type="nucleotide sequence ID" value="NZ_AP027080.1"/>
</dbReference>
<evidence type="ECO:0000313" key="2">
    <source>
        <dbReference type="Proteomes" id="UP001238179"/>
    </source>
</evidence>
<sequence>MADAFLDPAGTRDLIVGTWAEIVPLSPSERGDKEREIGRLLERAAGQFPPPFGSPSEEVDRMLALTGRLTQSGLLELGSANLWPDTPGLLFRGILEEGVLRALGDLDGLDSPSSRAAALEGLLPVPRTHLAIAQFRGTGSLDRDQVESQASDMLRFAGKAWGWSRDNGPEIFPLLLGVTGALVAALLRQPHRTPSTAGEVLWALDTVHYAVDRCADEHRLATGGIAGLEAKVRRAAQATLAALSAPDHAPYDRNEIATRFARNWA</sequence>
<dbReference type="KEGG" id="msil:METEAL_18790"/>
<proteinExistence type="predicted"/>
<accession>A0AA48GR54</accession>
<reference evidence="2" key="1">
    <citation type="journal article" date="2023" name="Int. J. Syst. Evol. Microbiol.">
        <title>Mesoterricola silvestris gen. nov., sp. nov., Mesoterricola sediminis sp. nov., Geothrix oryzae sp. nov., Geothrix edaphica sp. nov., Geothrix rubra sp. nov., and Geothrix limicola sp. nov., six novel members of Acidobacteriota isolated from soils.</title>
        <authorList>
            <person name="Itoh H."/>
            <person name="Sugisawa Y."/>
            <person name="Mise K."/>
            <person name="Xu Z."/>
            <person name="Kuniyasu M."/>
            <person name="Ushijima N."/>
            <person name="Kawano K."/>
            <person name="Kobayashi E."/>
            <person name="Shiratori Y."/>
            <person name="Masuda Y."/>
            <person name="Senoo K."/>
        </authorList>
    </citation>
    <scope>NUCLEOTIDE SEQUENCE [LARGE SCALE GENOMIC DNA]</scope>
    <source>
        <strain evidence="2">W79</strain>
    </source>
</reference>
<name>A0AA48GR54_9BACT</name>
<evidence type="ECO:0000313" key="1">
    <source>
        <dbReference type="EMBL" id="BDU72705.1"/>
    </source>
</evidence>
<protein>
    <submittedName>
        <fullName evidence="1">Uncharacterized protein</fullName>
    </submittedName>
</protein>
<organism evidence="1 2">
    <name type="scientific">Mesoterricola silvestris</name>
    <dbReference type="NCBI Taxonomy" id="2927979"/>
    <lineage>
        <taxon>Bacteria</taxon>
        <taxon>Pseudomonadati</taxon>
        <taxon>Acidobacteriota</taxon>
        <taxon>Holophagae</taxon>
        <taxon>Holophagales</taxon>
        <taxon>Holophagaceae</taxon>
        <taxon>Mesoterricola</taxon>
    </lineage>
</organism>
<gene>
    <name evidence="1" type="ORF">METEAL_18790</name>
</gene>
<dbReference type="Proteomes" id="UP001238179">
    <property type="component" value="Chromosome"/>
</dbReference>
<keyword evidence="2" id="KW-1185">Reference proteome</keyword>
<dbReference type="EMBL" id="AP027080">
    <property type="protein sequence ID" value="BDU72705.1"/>
    <property type="molecule type" value="Genomic_DNA"/>
</dbReference>